<feature type="transmembrane region" description="Helical" evidence="1">
    <location>
        <begin position="39"/>
        <end position="58"/>
    </location>
</feature>
<gene>
    <name evidence="2" type="ORF">C5E16_02025</name>
</gene>
<dbReference type="EMBL" id="PSXY01000002">
    <property type="protein sequence ID" value="PPF71046.1"/>
    <property type="molecule type" value="Genomic_DNA"/>
</dbReference>
<evidence type="ECO:0000256" key="1">
    <source>
        <dbReference type="SAM" id="Phobius"/>
    </source>
</evidence>
<accession>A0A2S5VY41</accession>
<dbReference type="RefSeq" id="WP_094115915.1">
    <property type="nucleotide sequence ID" value="NZ_PSXY01000002.1"/>
</dbReference>
<keyword evidence="1" id="KW-0812">Transmembrane</keyword>
<keyword evidence="1" id="KW-0472">Membrane</keyword>
<proteinExistence type="predicted"/>
<protein>
    <submittedName>
        <fullName evidence="2">Uncharacterized protein</fullName>
    </submittedName>
</protein>
<evidence type="ECO:0000313" key="2">
    <source>
        <dbReference type="EMBL" id="PPF71046.1"/>
    </source>
</evidence>
<keyword evidence="1" id="KW-1133">Transmembrane helix</keyword>
<dbReference type="AlphaFoldDB" id="A0A2S5VY41"/>
<name>A0A2S5VY41_9MICO</name>
<evidence type="ECO:0000313" key="3">
    <source>
        <dbReference type="Proteomes" id="UP000239241"/>
    </source>
</evidence>
<organism evidence="2 3">
    <name type="scientific">Clavibacter michiganensis</name>
    <dbReference type="NCBI Taxonomy" id="28447"/>
    <lineage>
        <taxon>Bacteria</taxon>
        <taxon>Bacillati</taxon>
        <taxon>Actinomycetota</taxon>
        <taxon>Actinomycetes</taxon>
        <taxon>Micrococcales</taxon>
        <taxon>Microbacteriaceae</taxon>
        <taxon>Clavibacter</taxon>
    </lineage>
</organism>
<sequence length="75" mass="7953">MTMTQGRPDTPPQRAVWCFIAATFVFATPVIVFGGSAELWVTILSLAAGLLLVVLGGVQLGRELSARKGDPPAER</sequence>
<comment type="caution">
    <text evidence="2">The sequence shown here is derived from an EMBL/GenBank/DDBJ whole genome shotgun (WGS) entry which is preliminary data.</text>
</comment>
<dbReference type="Proteomes" id="UP000239241">
    <property type="component" value="Unassembled WGS sequence"/>
</dbReference>
<feature type="transmembrane region" description="Helical" evidence="1">
    <location>
        <begin position="15"/>
        <end position="33"/>
    </location>
</feature>
<reference evidence="2 3" key="1">
    <citation type="submission" date="2018-02" db="EMBL/GenBank/DDBJ databases">
        <title>Bacteriophage NCPPB3778 and a type I-E CRISPR drive the evolution of the US Biological Select Agent, Rathayibacter toxicus.</title>
        <authorList>
            <person name="Davis E.W.II."/>
            <person name="Tabima J.F."/>
            <person name="Weisberg A.J."/>
            <person name="Lopes L.D."/>
            <person name="Wiseman M.S."/>
            <person name="Wiseman M.S."/>
            <person name="Pupko T."/>
            <person name="Belcher M.S."/>
            <person name="Sechler A.J."/>
            <person name="Tancos M.A."/>
            <person name="Schroeder B.K."/>
            <person name="Murray T.D."/>
            <person name="Luster D.G."/>
            <person name="Schneider W.L."/>
            <person name="Rogers E."/>
            <person name="Andreote F.D."/>
            <person name="Grunwald N.J."/>
            <person name="Putnam M.L."/>
            <person name="Chang J.H."/>
        </authorList>
    </citation>
    <scope>NUCLEOTIDE SEQUENCE [LARGE SCALE GENOMIC DNA]</scope>
    <source>
        <strain evidence="2 3">AY1B3</strain>
    </source>
</reference>